<dbReference type="SUPFAM" id="SSF52540">
    <property type="entry name" value="P-loop containing nucleoside triphosphate hydrolases"/>
    <property type="match status" value="1"/>
</dbReference>
<dbReference type="InterPro" id="IPR003439">
    <property type="entry name" value="ABC_transporter-like_ATP-bd"/>
</dbReference>
<dbReference type="Gene3D" id="3.40.50.300">
    <property type="entry name" value="P-loop containing nucleotide triphosphate hydrolases"/>
    <property type="match status" value="1"/>
</dbReference>
<protein>
    <submittedName>
        <fullName evidence="8">Methionine import ATP-binding protein MetN</fullName>
        <ecNumber evidence="8">3.6.3.-</ecNumber>
    </submittedName>
</protein>
<keyword evidence="4" id="KW-0547">Nucleotide-binding</keyword>
<accession>A0A3S4X591</accession>
<dbReference type="AlphaFoldDB" id="A0A3S4X591"/>
<dbReference type="InterPro" id="IPR003593">
    <property type="entry name" value="AAA+_ATPase"/>
</dbReference>
<dbReference type="Pfam" id="PF00005">
    <property type="entry name" value="ABC_tran"/>
    <property type="match status" value="1"/>
</dbReference>
<dbReference type="PROSITE" id="PS50893">
    <property type="entry name" value="ABC_TRANSPORTER_2"/>
    <property type="match status" value="1"/>
</dbReference>
<organism evidence="8 9">
    <name type="scientific">Trueperella bialowiezensis</name>
    <dbReference type="NCBI Taxonomy" id="312285"/>
    <lineage>
        <taxon>Bacteria</taxon>
        <taxon>Bacillati</taxon>
        <taxon>Actinomycetota</taxon>
        <taxon>Actinomycetes</taxon>
        <taxon>Actinomycetales</taxon>
        <taxon>Actinomycetaceae</taxon>
        <taxon>Trueperella</taxon>
    </lineage>
</organism>
<evidence type="ECO:0000313" key="8">
    <source>
        <dbReference type="EMBL" id="VEI12977.1"/>
    </source>
</evidence>
<dbReference type="InterPro" id="IPR050166">
    <property type="entry name" value="ABC_transporter_ATP-bind"/>
</dbReference>
<evidence type="ECO:0000259" key="7">
    <source>
        <dbReference type="PROSITE" id="PS50893"/>
    </source>
</evidence>
<keyword evidence="8" id="KW-0378">Hydrolase</keyword>
<proteinExistence type="predicted"/>
<dbReference type="PANTHER" id="PTHR42788:SF7">
    <property type="entry name" value="NITRATE ABC TRANSPORTER ATP-BINDING PROTEIN"/>
    <property type="match status" value="1"/>
</dbReference>
<reference evidence="8 9" key="1">
    <citation type="submission" date="2018-12" db="EMBL/GenBank/DDBJ databases">
        <authorList>
            <consortium name="Pathogen Informatics"/>
        </authorList>
    </citation>
    <scope>NUCLEOTIDE SEQUENCE [LARGE SCALE GENOMIC DNA]</scope>
    <source>
        <strain evidence="8 9">NCTC13354</strain>
    </source>
</reference>
<keyword evidence="3" id="KW-1003">Cell membrane</keyword>
<dbReference type="EC" id="3.6.3.-" evidence="8"/>
<evidence type="ECO:0000256" key="1">
    <source>
        <dbReference type="ARBA" id="ARBA00004202"/>
    </source>
</evidence>
<dbReference type="KEGG" id="tbw:NCTC13354_00675"/>
<dbReference type="PANTHER" id="PTHR42788">
    <property type="entry name" value="TAURINE IMPORT ATP-BINDING PROTEIN-RELATED"/>
    <property type="match status" value="1"/>
</dbReference>
<keyword evidence="2" id="KW-0813">Transport</keyword>
<name>A0A3S4X591_9ACTO</name>
<sequence length="264" mass="29195">MLKLRNINKTFFPGTVNERKAVVDVNLDLPERDFVTIIGSNGAGKSTLLNLISGSYPADSGTVQIGGKDVSKLTDFQRAAYVGRVFQNPSAGTAPHMTIEENLAIAYERGKKRGLRRAVNKKRREFFREQLAILEQGLEDRLDDWVGLLSGGQRQSLSLLMATFTHPQVLLLDEHTAALDPQRGELVTRLTEELVAQNNLTTLMVTHNMEQALSLGNRLIMMHEGRIIMDVSGAEKQSMTVPDLLERFASFSGGAGLSDRTMLQ</sequence>
<keyword evidence="6" id="KW-0472">Membrane</keyword>
<keyword evidence="5 8" id="KW-0067">ATP-binding</keyword>
<dbReference type="GO" id="GO:0005524">
    <property type="term" value="F:ATP binding"/>
    <property type="evidence" value="ECO:0007669"/>
    <property type="project" value="UniProtKB-KW"/>
</dbReference>
<evidence type="ECO:0000313" key="9">
    <source>
        <dbReference type="Proteomes" id="UP000269542"/>
    </source>
</evidence>
<feature type="domain" description="ABC transporter" evidence="7">
    <location>
        <begin position="2"/>
        <end position="249"/>
    </location>
</feature>
<evidence type="ECO:0000256" key="4">
    <source>
        <dbReference type="ARBA" id="ARBA00022741"/>
    </source>
</evidence>
<dbReference type="GO" id="GO:0005886">
    <property type="term" value="C:plasma membrane"/>
    <property type="evidence" value="ECO:0007669"/>
    <property type="project" value="UniProtKB-SubCell"/>
</dbReference>
<dbReference type="SMART" id="SM00382">
    <property type="entry name" value="AAA"/>
    <property type="match status" value="1"/>
</dbReference>
<dbReference type="Proteomes" id="UP000269542">
    <property type="component" value="Chromosome"/>
</dbReference>
<dbReference type="EMBL" id="LR134476">
    <property type="protein sequence ID" value="VEI12977.1"/>
    <property type="molecule type" value="Genomic_DNA"/>
</dbReference>
<gene>
    <name evidence="8" type="primary">metN_1</name>
    <name evidence="8" type="ORF">NCTC13354_00675</name>
</gene>
<dbReference type="InterPro" id="IPR027417">
    <property type="entry name" value="P-loop_NTPase"/>
</dbReference>
<keyword evidence="9" id="KW-1185">Reference proteome</keyword>
<dbReference type="RefSeq" id="WP_126416140.1">
    <property type="nucleotide sequence ID" value="NZ_LR134476.1"/>
</dbReference>
<dbReference type="GO" id="GO:0016887">
    <property type="term" value="F:ATP hydrolysis activity"/>
    <property type="evidence" value="ECO:0007669"/>
    <property type="project" value="InterPro"/>
</dbReference>
<comment type="subcellular location">
    <subcellularLocation>
        <location evidence="1">Cell membrane</location>
        <topology evidence="1">Peripheral membrane protein</topology>
    </subcellularLocation>
</comment>
<evidence type="ECO:0000256" key="6">
    <source>
        <dbReference type="ARBA" id="ARBA00023136"/>
    </source>
</evidence>
<evidence type="ECO:0000256" key="3">
    <source>
        <dbReference type="ARBA" id="ARBA00022475"/>
    </source>
</evidence>
<evidence type="ECO:0000256" key="2">
    <source>
        <dbReference type="ARBA" id="ARBA00022448"/>
    </source>
</evidence>
<dbReference type="OrthoDB" id="9776369at2"/>
<evidence type="ECO:0000256" key="5">
    <source>
        <dbReference type="ARBA" id="ARBA00022840"/>
    </source>
</evidence>